<dbReference type="Proteomes" id="UP001271007">
    <property type="component" value="Unassembled WGS sequence"/>
</dbReference>
<dbReference type="AlphaFoldDB" id="A0AAJ0G9B2"/>
<sequence length="844" mass="92991">MTEERHSDPIRLVLHTAVDHFLGQGAGIGVVLRAESTTTCIKDPRIAPQERKYGFTRKSLVLENVKTVARVQMLAILHALGLAKSVIKGRCSNTKVDDVTNVDVIGDSRWVVEKVNHHLKLGVESLEEVASTNDRSMIGRIVVAVRKMSRRGVEVSIAVHQSEDRSKKSQGQERWRGKEVARRAKAAVGCKPLGTVEISMMRSIKTPWNRYAICTSEREKTTQHRNANMGDSYRPSDRCGGDRREEDRRADDRYRDRDYDEDYARNNSRRGSNRSRSPSPSSRPDRGNPRAGRAAFEDGADQFAEGGNARRGRQVNQQWYKGSQSDKLRFMQEPRQHPDKYLIQPRQHQQPPRGYGRQPQDSYNNAAYDRPAGPPPSDGSRDAAGDDSSPLHIILVRGMKYTTDEDVFAKALNKLYLDDEKTDLGGATPDSLKRIMLIRERYTDESMGFGFAEYFDVKDAQLALKKSKLLSARGQLTISSTQVTLCFPHMGIFPQESFNGRELNNKFKFVFNGREHKYHDTRYYVSPLEVNTTPPQQMSKSQQDAANAERKSTSKTKKQDDGLLETNLKKRKAPGTAAPAIFGSWANKQAELRGERKTTTEASDATVQLATGVNAIEATTTTADQQTFAHEDARGIVCYLCLSQFQTKEGIHRHLCESTKHAENLENDEATSLAYERLKKKGIDPATTIAAPPLQSATDPRGDSTSSSRGYVDRAAIRREEEGKVGGGAAPKVGFSLKKRAAATTAAAVPSASALPASENKPTYGKGADMLAKHGWTAGHGLGLDGAGLEAPIEAVAYSQGVGLGHSGSKLGDAAEEAGKATEAERAGYAEAGKEKMRERYHGV</sequence>
<feature type="compositionally biased region" description="Low complexity" evidence="4">
    <location>
        <begin position="344"/>
        <end position="360"/>
    </location>
</feature>
<dbReference type="PANTHER" id="PTHR13948">
    <property type="entry name" value="RNA-BINDING PROTEIN"/>
    <property type="match status" value="1"/>
</dbReference>
<dbReference type="GO" id="GO:0003723">
    <property type="term" value="F:RNA binding"/>
    <property type="evidence" value="ECO:0007669"/>
    <property type="project" value="UniProtKB-KW"/>
</dbReference>
<dbReference type="Pfam" id="PF01585">
    <property type="entry name" value="G-patch"/>
    <property type="match status" value="1"/>
</dbReference>
<dbReference type="SUPFAM" id="SSF54928">
    <property type="entry name" value="RNA-binding domain, RBD"/>
    <property type="match status" value="1"/>
</dbReference>
<keyword evidence="3" id="KW-0539">Nucleus</keyword>
<feature type="compositionally biased region" description="Basic and acidic residues" evidence="4">
    <location>
        <begin position="234"/>
        <end position="264"/>
    </location>
</feature>
<feature type="compositionally biased region" description="Basic and acidic residues" evidence="4">
    <location>
        <begin position="547"/>
        <end position="561"/>
    </location>
</feature>
<feature type="region of interest" description="Disordered" evidence="4">
    <location>
        <begin position="219"/>
        <end position="327"/>
    </location>
</feature>
<comment type="subcellular location">
    <subcellularLocation>
        <location evidence="1">Nucleus</location>
    </subcellularLocation>
</comment>
<evidence type="ECO:0000256" key="4">
    <source>
        <dbReference type="SAM" id="MobiDB-lite"/>
    </source>
</evidence>
<gene>
    <name evidence="6" type="ORF">LTR09_009708</name>
</gene>
<feature type="domain" description="G-patch" evidence="5">
    <location>
        <begin position="763"/>
        <end position="809"/>
    </location>
</feature>
<dbReference type="InterPro" id="IPR012677">
    <property type="entry name" value="Nucleotide-bd_a/b_plait_sf"/>
</dbReference>
<organism evidence="6 7">
    <name type="scientific">Extremus antarcticus</name>
    <dbReference type="NCBI Taxonomy" id="702011"/>
    <lineage>
        <taxon>Eukaryota</taxon>
        <taxon>Fungi</taxon>
        <taxon>Dikarya</taxon>
        <taxon>Ascomycota</taxon>
        <taxon>Pezizomycotina</taxon>
        <taxon>Dothideomycetes</taxon>
        <taxon>Dothideomycetidae</taxon>
        <taxon>Mycosphaerellales</taxon>
        <taxon>Extremaceae</taxon>
        <taxon>Extremus</taxon>
    </lineage>
</organism>
<keyword evidence="7" id="KW-1185">Reference proteome</keyword>
<feature type="region of interest" description="Disordered" evidence="4">
    <location>
        <begin position="810"/>
        <end position="844"/>
    </location>
</feature>
<evidence type="ECO:0000259" key="5">
    <source>
        <dbReference type="PROSITE" id="PS50174"/>
    </source>
</evidence>
<feature type="compositionally biased region" description="Polar residues" evidence="4">
    <location>
        <begin position="695"/>
        <end position="709"/>
    </location>
</feature>
<proteinExistence type="predicted"/>
<evidence type="ECO:0000256" key="2">
    <source>
        <dbReference type="ARBA" id="ARBA00022884"/>
    </source>
</evidence>
<dbReference type="EMBL" id="JAWDJX010000043">
    <property type="protein sequence ID" value="KAK3049054.1"/>
    <property type="molecule type" value="Genomic_DNA"/>
</dbReference>
<dbReference type="PROSITE" id="PS50174">
    <property type="entry name" value="G_PATCH"/>
    <property type="match status" value="1"/>
</dbReference>
<feature type="compositionally biased region" description="Polar residues" evidence="4">
    <location>
        <begin position="314"/>
        <end position="323"/>
    </location>
</feature>
<dbReference type="Gene3D" id="3.30.70.330">
    <property type="match status" value="1"/>
</dbReference>
<protein>
    <recommendedName>
        <fullName evidence="5">G-patch domain-containing protein</fullName>
    </recommendedName>
</protein>
<accession>A0AAJ0G9B2</accession>
<feature type="compositionally biased region" description="Polar residues" evidence="4">
    <location>
        <begin position="529"/>
        <end position="545"/>
    </location>
</feature>
<dbReference type="InterPro" id="IPR000467">
    <property type="entry name" value="G_patch_dom"/>
</dbReference>
<dbReference type="GO" id="GO:0000398">
    <property type="term" value="P:mRNA splicing, via spliceosome"/>
    <property type="evidence" value="ECO:0007669"/>
    <property type="project" value="TreeGrafter"/>
</dbReference>
<keyword evidence="2" id="KW-0694">RNA-binding</keyword>
<reference evidence="6" key="1">
    <citation type="submission" date="2023-04" db="EMBL/GenBank/DDBJ databases">
        <title>Black Yeasts Isolated from many extreme environments.</title>
        <authorList>
            <person name="Coleine C."/>
            <person name="Stajich J.E."/>
            <person name="Selbmann L."/>
        </authorList>
    </citation>
    <scope>NUCLEOTIDE SEQUENCE</scope>
    <source>
        <strain evidence="6">CCFEE 5312</strain>
    </source>
</reference>
<evidence type="ECO:0000313" key="6">
    <source>
        <dbReference type="EMBL" id="KAK3049054.1"/>
    </source>
</evidence>
<feature type="region of interest" description="Disordered" evidence="4">
    <location>
        <begin position="159"/>
        <end position="180"/>
    </location>
</feature>
<name>A0AAJ0G9B2_9PEZI</name>
<feature type="region of interest" description="Disordered" evidence="4">
    <location>
        <begin position="687"/>
        <end position="710"/>
    </location>
</feature>
<evidence type="ECO:0000256" key="3">
    <source>
        <dbReference type="ARBA" id="ARBA00023242"/>
    </source>
</evidence>
<dbReference type="InterPro" id="IPR035979">
    <property type="entry name" value="RBD_domain_sf"/>
</dbReference>
<feature type="region of interest" description="Disordered" evidence="4">
    <location>
        <begin position="528"/>
        <end position="575"/>
    </location>
</feature>
<dbReference type="SMART" id="SM00443">
    <property type="entry name" value="G_patch"/>
    <property type="match status" value="1"/>
</dbReference>
<dbReference type="GO" id="GO:0005634">
    <property type="term" value="C:nucleus"/>
    <property type="evidence" value="ECO:0007669"/>
    <property type="project" value="UniProtKB-SubCell"/>
</dbReference>
<feature type="compositionally biased region" description="Basic and acidic residues" evidence="4">
    <location>
        <begin position="817"/>
        <end position="844"/>
    </location>
</feature>
<comment type="caution">
    <text evidence="6">The sequence shown here is derived from an EMBL/GenBank/DDBJ whole genome shotgun (WGS) entry which is preliminary data.</text>
</comment>
<feature type="compositionally biased region" description="Basic and acidic residues" evidence="4">
    <location>
        <begin position="161"/>
        <end position="180"/>
    </location>
</feature>
<feature type="region of interest" description="Disordered" evidence="4">
    <location>
        <begin position="342"/>
        <end position="386"/>
    </location>
</feature>
<evidence type="ECO:0000256" key="1">
    <source>
        <dbReference type="ARBA" id="ARBA00004123"/>
    </source>
</evidence>
<evidence type="ECO:0000313" key="7">
    <source>
        <dbReference type="Proteomes" id="UP001271007"/>
    </source>
</evidence>
<dbReference type="PANTHER" id="PTHR13948:SF3">
    <property type="entry name" value="FI21118P1"/>
    <property type="match status" value="1"/>
</dbReference>